<evidence type="ECO:0000256" key="3">
    <source>
        <dbReference type="ARBA" id="ARBA00022490"/>
    </source>
</evidence>
<dbReference type="AlphaFoldDB" id="A0A443SGN5"/>
<evidence type="ECO:0000313" key="17">
    <source>
        <dbReference type="Proteomes" id="UP000288716"/>
    </source>
</evidence>
<dbReference type="GO" id="GO:0042826">
    <property type="term" value="F:histone deacetylase binding"/>
    <property type="evidence" value="ECO:0007669"/>
    <property type="project" value="TreeGrafter"/>
</dbReference>
<dbReference type="InterPro" id="IPR052097">
    <property type="entry name" value="SET-MYND_domain_protein"/>
</dbReference>
<dbReference type="InterPro" id="IPR046341">
    <property type="entry name" value="SET_dom_sf"/>
</dbReference>
<dbReference type="Proteomes" id="UP000288716">
    <property type="component" value="Unassembled WGS sequence"/>
</dbReference>
<dbReference type="OrthoDB" id="62495at2759"/>
<dbReference type="Gene3D" id="1.25.40.10">
    <property type="entry name" value="Tetratricopeptide repeat domain"/>
    <property type="match status" value="2"/>
</dbReference>
<evidence type="ECO:0000256" key="8">
    <source>
        <dbReference type="ARBA" id="ARBA00022771"/>
    </source>
</evidence>
<dbReference type="PROSITE" id="PS01360">
    <property type="entry name" value="ZF_MYND_1"/>
    <property type="match status" value="1"/>
</dbReference>
<evidence type="ECO:0000256" key="10">
    <source>
        <dbReference type="ARBA" id="ARBA00023242"/>
    </source>
</evidence>
<keyword evidence="6" id="KW-0949">S-adenosyl-L-methionine</keyword>
<dbReference type="GO" id="GO:0005737">
    <property type="term" value="C:cytoplasm"/>
    <property type="evidence" value="ECO:0007669"/>
    <property type="project" value="UniProtKB-SubCell"/>
</dbReference>
<accession>A0A443SGN5</accession>
<evidence type="ECO:0000256" key="14">
    <source>
        <dbReference type="ARBA" id="ARBA00093680"/>
    </source>
</evidence>
<keyword evidence="4" id="KW-0489">Methyltransferase</keyword>
<reference evidence="16 17" key="1">
    <citation type="journal article" date="2018" name="Gigascience">
        <title>Genomes of trombidid mites reveal novel predicted allergens and laterally-transferred genes associated with secondary metabolism.</title>
        <authorList>
            <person name="Dong X."/>
            <person name="Chaisiri K."/>
            <person name="Xia D."/>
            <person name="Armstrong S.D."/>
            <person name="Fang Y."/>
            <person name="Donnelly M.J."/>
            <person name="Kadowaki T."/>
            <person name="McGarry J.W."/>
            <person name="Darby A.C."/>
            <person name="Makepeace B.L."/>
        </authorList>
    </citation>
    <scope>NUCLEOTIDE SEQUENCE [LARGE SCALE GENOMIC DNA]</scope>
    <source>
        <strain evidence="16">UoL-UT</strain>
    </source>
</reference>
<gene>
    <name evidence="16" type="ORF">B4U80_12946</name>
</gene>
<evidence type="ECO:0000313" key="16">
    <source>
        <dbReference type="EMBL" id="RWS26693.1"/>
    </source>
</evidence>
<dbReference type="InterPro" id="IPR001214">
    <property type="entry name" value="SET_dom"/>
</dbReference>
<dbReference type="InterPro" id="IPR011990">
    <property type="entry name" value="TPR-like_helical_dom_sf"/>
</dbReference>
<dbReference type="EMBL" id="NCKV01002555">
    <property type="protein sequence ID" value="RWS26693.1"/>
    <property type="molecule type" value="Genomic_DNA"/>
</dbReference>
<evidence type="ECO:0000256" key="2">
    <source>
        <dbReference type="ARBA" id="ARBA00004496"/>
    </source>
</evidence>
<dbReference type="SUPFAM" id="SSF82199">
    <property type="entry name" value="SET domain"/>
    <property type="match status" value="1"/>
</dbReference>
<feature type="domain" description="SET" evidence="15">
    <location>
        <begin position="232"/>
        <end position="497"/>
    </location>
</feature>
<evidence type="ECO:0000259" key="15">
    <source>
        <dbReference type="PROSITE" id="PS50280"/>
    </source>
</evidence>
<dbReference type="VEuPathDB" id="VectorBase:LDEU005348"/>
<dbReference type="PROSITE" id="PS50280">
    <property type="entry name" value="SET"/>
    <property type="match status" value="1"/>
</dbReference>
<keyword evidence="3" id="KW-0963">Cytoplasm</keyword>
<dbReference type="GO" id="GO:0032259">
    <property type="term" value="P:methylation"/>
    <property type="evidence" value="ECO:0007669"/>
    <property type="project" value="UniProtKB-KW"/>
</dbReference>
<dbReference type="Gene3D" id="1.10.220.160">
    <property type="match status" value="1"/>
</dbReference>
<dbReference type="GO" id="GO:0005634">
    <property type="term" value="C:nucleus"/>
    <property type="evidence" value="ECO:0007669"/>
    <property type="project" value="UniProtKB-SubCell"/>
</dbReference>
<evidence type="ECO:0000256" key="4">
    <source>
        <dbReference type="ARBA" id="ARBA00022603"/>
    </source>
</evidence>
<evidence type="ECO:0000256" key="1">
    <source>
        <dbReference type="ARBA" id="ARBA00004123"/>
    </source>
</evidence>
<proteinExistence type="predicted"/>
<comment type="caution">
    <text evidence="16">The sequence shown here is derived from an EMBL/GenBank/DDBJ whole genome shotgun (WGS) entry which is preliminary data.</text>
</comment>
<dbReference type="Gene3D" id="2.170.270.10">
    <property type="entry name" value="SET domain"/>
    <property type="match status" value="1"/>
</dbReference>
<evidence type="ECO:0000256" key="9">
    <source>
        <dbReference type="ARBA" id="ARBA00022833"/>
    </source>
</evidence>
<keyword evidence="9" id="KW-0862">Zinc</keyword>
<dbReference type="PANTHER" id="PTHR46165">
    <property type="entry name" value="SET AND MYND DOMAIN-CONTAINING PROTEIN 4"/>
    <property type="match status" value="1"/>
</dbReference>
<sequence length="735" mass="83867">MRETDFTWVRFHDLISRLISSANEAMSYEFLALAHDFNGLQNNYHRMEFCLQNHALIRAVNNFTNSMLQKLEFCGKSVDKAHQLRLSGNDLFKERKFSDAALMYTRALMNAPHTDATSQSVQEIGLCYGNRSAALFHLKYYTQAIEDINEALKYSNDDSQKKLLSRKLECFINLKNAREANLLLESHREIFSESQKSFKERINSIGGETVAKQNIDSPRMISENSQISGARKGIAVKFSENKGRHIVSTSDINVNEMLVVEKPYSWCLDESLFLYRCQQCLKQLNYSGLPCFGCNEVLFCSAACRENAEVYHKNECNYSLNALSSMGVGYLVLRTLLTAKVENMCNQVNSVNKKVNEVDSYYETNYNAVFKLGNHESDHQCDENFQFAIASLLILNVYEKKLSEKLTDLNRKQLAIAILHHCQQLNTNVITIHSQDISNTLEYEVMEKRIGFGLYPIISLFNHSCQPNTVAFHSGSEITIKTSRKVKAGDELYFCYGPSVAGMSYKDRQAALKSQYYFDCDCVACISRVENKRRAFKCPKCNGALIINEDSTNECITCKSVNVEVSELLSKVEESRNLATEGRKLLSEENYDDAVVKLSFSNKIKEKYLFRINDELKDIKSDLCTCVAMLQHYDVAFQYCKQVLSITKEVFGEQSVEAAQVLIKMVSLKLRAIEDLFDEDESSAVSEARNFLPFVDSAIEKFKVLDTVCDNVDYSAFSSEIEFLQKNRQRLICFL</sequence>
<dbReference type="GO" id="GO:0008170">
    <property type="term" value="F:N-methyltransferase activity"/>
    <property type="evidence" value="ECO:0007669"/>
    <property type="project" value="UniProtKB-ARBA"/>
</dbReference>
<dbReference type="STRING" id="299467.A0A443SGN5"/>
<keyword evidence="17" id="KW-1185">Reference proteome</keyword>
<protein>
    <recommendedName>
        <fullName evidence="13">Protein-lysine N-methyltransferase SMYD4</fullName>
    </recommendedName>
    <alternativeName>
        <fullName evidence="14">SET and MYND domain-containing protein 4</fullName>
    </alternativeName>
</protein>
<keyword evidence="10" id="KW-0539">Nucleus</keyword>
<dbReference type="SUPFAM" id="SSF48452">
    <property type="entry name" value="TPR-like"/>
    <property type="match status" value="1"/>
</dbReference>
<dbReference type="Gene3D" id="6.10.140.2220">
    <property type="match status" value="1"/>
</dbReference>
<dbReference type="GO" id="GO:0008270">
    <property type="term" value="F:zinc ion binding"/>
    <property type="evidence" value="ECO:0007669"/>
    <property type="project" value="UniProtKB-KW"/>
</dbReference>
<comment type="subcellular location">
    <subcellularLocation>
        <location evidence="2">Cytoplasm</location>
    </subcellularLocation>
    <subcellularLocation>
        <location evidence="1">Nucleus</location>
    </subcellularLocation>
</comment>
<evidence type="ECO:0000256" key="13">
    <source>
        <dbReference type="ARBA" id="ARBA00093635"/>
    </source>
</evidence>
<dbReference type="GO" id="GO:0008757">
    <property type="term" value="F:S-adenosylmethionine-dependent methyltransferase activity"/>
    <property type="evidence" value="ECO:0007669"/>
    <property type="project" value="UniProtKB-ARBA"/>
</dbReference>
<keyword evidence="7" id="KW-0479">Metal-binding</keyword>
<evidence type="ECO:0000256" key="7">
    <source>
        <dbReference type="ARBA" id="ARBA00022723"/>
    </source>
</evidence>
<dbReference type="Pfam" id="PF00856">
    <property type="entry name" value="SET"/>
    <property type="match status" value="1"/>
</dbReference>
<keyword evidence="8" id="KW-0863">Zinc-finger</keyword>
<keyword evidence="5" id="KW-0808">Transferase</keyword>
<evidence type="ECO:0000256" key="6">
    <source>
        <dbReference type="ARBA" id="ARBA00022691"/>
    </source>
</evidence>
<dbReference type="SUPFAM" id="SSF144232">
    <property type="entry name" value="HIT/MYND zinc finger-like"/>
    <property type="match status" value="1"/>
</dbReference>
<dbReference type="SMART" id="SM00317">
    <property type="entry name" value="SET"/>
    <property type="match status" value="1"/>
</dbReference>
<dbReference type="InterPro" id="IPR044421">
    <property type="entry name" value="SMYD4_SET"/>
</dbReference>
<comment type="catalytic activity">
    <reaction evidence="11">
        <text>L-lysyl-[protein] + S-adenosyl-L-methionine = N(6)-methyl-L-lysyl-[protein] + S-adenosyl-L-homocysteine + H(+)</text>
        <dbReference type="Rhea" id="RHEA:51736"/>
        <dbReference type="Rhea" id="RHEA-COMP:9752"/>
        <dbReference type="Rhea" id="RHEA-COMP:13053"/>
        <dbReference type="ChEBI" id="CHEBI:15378"/>
        <dbReference type="ChEBI" id="CHEBI:29969"/>
        <dbReference type="ChEBI" id="CHEBI:57856"/>
        <dbReference type="ChEBI" id="CHEBI:59789"/>
        <dbReference type="ChEBI" id="CHEBI:61929"/>
    </reaction>
</comment>
<comment type="function">
    <text evidence="12">Protein-lysine N-methyltransferase. Monomethylates PRMT5, modulating its transcriptional activity. May also act as a histone methyltransferase. Plays a critical role in cardiac development. Acts as a key epigenetic regulator of gene expression during cardiac development via its dual activities as a methyltransferase and negative regulator of HDAC1.</text>
</comment>
<name>A0A443SGN5_9ACAR</name>
<dbReference type="CDD" id="cd10536">
    <property type="entry name" value="SET_SMYD4"/>
    <property type="match status" value="1"/>
</dbReference>
<dbReference type="InterPro" id="IPR002893">
    <property type="entry name" value="Znf_MYND"/>
</dbReference>
<evidence type="ECO:0000256" key="5">
    <source>
        <dbReference type="ARBA" id="ARBA00022679"/>
    </source>
</evidence>
<dbReference type="GO" id="GO:0008276">
    <property type="term" value="F:protein methyltransferase activity"/>
    <property type="evidence" value="ECO:0007669"/>
    <property type="project" value="UniProtKB-ARBA"/>
</dbReference>
<evidence type="ECO:0000256" key="11">
    <source>
        <dbReference type="ARBA" id="ARBA00048985"/>
    </source>
</evidence>
<evidence type="ECO:0000256" key="12">
    <source>
        <dbReference type="ARBA" id="ARBA00093423"/>
    </source>
</evidence>
<organism evidence="16 17">
    <name type="scientific">Leptotrombidium deliense</name>
    <dbReference type="NCBI Taxonomy" id="299467"/>
    <lineage>
        <taxon>Eukaryota</taxon>
        <taxon>Metazoa</taxon>
        <taxon>Ecdysozoa</taxon>
        <taxon>Arthropoda</taxon>
        <taxon>Chelicerata</taxon>
        <taxon>Arachnida</taxon>
        <taxon>Acari</taxon>
        <taxon>Acariformes</taxon>
        <taxon>Trombidiformes</taxon>
        <taxon>Prostigmata</taxon>
        <taxon>Anystina</taxon>
        <taxon>Parasitengona</taxon>
        <taxon>Trombiculoidea</taxon>
        <taxon>Trombiculidae</taxon>
        <taxon>Leptotrombidium</taxon>
    </lineage>
</organism>
<dbReference type="PANTHER" id="PTHR46165:SF2">
    <property type="entry name" value="SET AND MYND DOMAIN-CONTAINING PROTEIN 4"/>
    <property type="match status" value="1"/>
</dbReference>